<keyword evidence="8" id="KW-1185">Reference proteome</keyword>
<dbReference type="InterPro" id="IPR029752">
    <property type="entry name" value="D-isomer_DH_CS1"/>
</dbReference>
<dbReference type="RefSeq" id="WP_184192658.1">
    <property type="nucleotide sequence ID" value="NZ_JACHGW010000001.1"/>
</dbReference>
<dbReference type="EMBL" id="JACHGW010000001">
    <property type="protein sequence ID" value="MBB6049038.1"/>
    <property type="molecule type" value="Genomic_DNA"/>
</dbReference>
<comment type="similarity">
    <text evidence="1 4">Belongs to the D-isomer specific 2-hydroxyacid dehydrogenase family.</text>
</comment>
<dbReference type="Pfam" id="PF00389">
    <property type="entry name" value="2-Hacid_dh"/>
    <property type="match status" value="1"/>
</dbReference>
<dbReference type="InterPro" id="IPR006139">
    <property type="entry name" value="D-isomer_2_OHA_DH_cat_dom"/>
</dbReference>
<organism evidence="7 8">
    <name type="scientific">Armatimonas rosea</name>
    <dbReference type="NCBI Taxonomy" id="685828"/>
    <lineage>
        <taxon>Bacteria</taxon>
        <taxon>Bacillati</taxon>
        <taxon>Armatimonadota</taxon>
        <taxon>Armatimonadia</taxon>
        <taxon>Armatimonadales</taxon>
        <taxon>Armatimonadaceae</taxon>
        <taxon>Armatimonas</taxon>
    </lineage>
</organism>
<keyword evidence="3" id="KW-0520">NAD</keyword>
<evidence type="ECO:0000256" key="2">
    <source>
        <dbReference type="ARBA" id="ARBA00023002"/>
    </source>
</evidence>
<dbReference type="InterPro" id="IPR006140">
    <property type="entry name" value="D-isomer_DH_NAD-bd"/>
</dbReference>
<dbReference type="GO" id="GO:0051287">
    <property type="term" value="F:NAD binding"/>
    <property type="evidence" value="ECO:0007669"/>
    <property type="project" value="InterPro"/>
</dbReference>
<dbReference type="EC" id="1.1.1.28" evidence="7"/>
<reference evidence="7 8" key="1">
    <citation type="submission" date="2020-08" db="EMBL/GenBank/DDBJ databases">
        <title>Genomic Encyclopedia of Type Strains, Phase IV (KMG-IV): sequencing the most valuable type-strain genomes for metagenomic binning, comparative biology and taxonomic classification.</title>
        <authorList>
            <person name="Goeker M."/>
        </authorList>
    </citation>
    <scope>NUCLEOTIDE SEQUENCE [LARGE SCALE GENOMIC DNA]</scope>
    <source>
        <strain evidence="7 8">DSM 23562</strain>
    </source>
</reference>
<protein>
    <submittedName>
        <fullName evidence="7">D-lactate dehydrogenase</fullName>
        <ecNumber evidence="7">1.1.1.28</ecNumber>
    </submittedName>
</protein>
<sequence length="310" mass="33104">MKIIVTAAYSDLEEEYDHMVRLLPEHDVAPTLAPDAPVLCVTSRDLVTLELLDSLPGVRLIATRSTGFEHIDLAAARARGITVCNVPHYGDHTVAEFAFGLLLTLKRHLHTVLKDADAGRFPFGGLRGLDLFGLTLGVVGAGRIGRCAAKIGVGFGMTVLAHDIAPLPDEAERIGFTYVGLDELLTRADVLTLHTPLTPQTYHLIGAAELARLPRGAVLINTARGSVVALAAVLQALDSGQLAGAALDVLEDEERIAELAPPLLERYPNLLLTPHVAYHTVGSVGRIRQTTADNIRAFLNGAPQNTVPLP</sequence>
<comment type="caution">
    <text evidence="7">The sequence shown here is derived from an EMBL/GenBank/DDBJ whole genome shotgun (WGS) entry which is preliminary data.</text>
</comment>
<evidence type="ECO:0000256" key="1">
    <source>
        <dbReference type="ARBA" id="ARBA00005854"/>
    </source>
</evidence>
<dbReference type="PANTHER" id="PTHR43026:SF1">
    <property type="entry name" value="2-HYDROXYACID DEHYDROGENASE HOMOLOG 1-RELATED"/>
    <property type="match status" value="1"/>
</dbReference>
<evidence type="ECO:0000259" key="6">
    <source>
        <dbReference type="Pfam" id="PF02826"/>
    </source>
</evidence>
<evidence type="ECO:0000259" key="5">
    <source>
        <dbReference type="Pfam" id="PF00389"/>
    </source>
</evidence>
<evidence type="ECO:0000256" key="3">
    <source>
        <dbReference type="ARBA" id="ARBA00023027"/>
    </source>
</evidence>
<proteinExistence type="inferred from homology"/>
<evidence type="ECO:0000313" key="7">
    <source>
        <dbReference type="EMBL" id="MBB6049038.1"/>
    </source>
</evidence>
<dbReference type="AlphaFoldDB" id="A0A7W9W4Y4"/>
<dbReference type="GO" id="GO:0008720">
    <property type="term" value="F:D-lactate dehydrogenase (NAD+) activity"/>
    <property type="evidence" value="ECO:0007669"/>
    <property type="project" value="UniProtKB-EC"/>
</dbReference>
<dbReference type="Pfam" id="PF02826">
    <property type="entry name" value="2-Hacid_dh_C"/>
    <property type="match status" value="1"/>
</dbReference>
<dbReference type="PROSITE" id="PS00670">
    <property type="entry name" value="D_2_HYDROXYACID_DH_2"/>
    <property type="match status" value="1"/>
</dbReference>
<dbReference type="InterPro" id="IPR036291">
    <property type="entry name" value="NAD(P)-bd_dom_sf"/>
</dbReference>
<feature type="domain" description="D-isomer specific 2-hydroxyacid dehydrogenase NAD-binding" evidence="6">
    <location>
        <begin position="99"/>
        <end position="277"/>
    </location>
</feature>
<dbReference type="PANTHER" id="PTHR43026">
    <property type="entry name" value="2-HYDROXYACID DEHYDROGENASE HOMOLOG 1-RELATED"/>
    <property type="match status" value="1"/>
</dbReference>
<evidence type="ECO:0000313" key="8">
    <source>
        <dbReference type="Proteomes" id="UP000520814"/>
    </source>
</evidence>
<dbReference type="Gene3D" id="3.40.50.720">
    <property type="entry name" value="NAD(P)-binding Rossmann-like Domain"/>
    <property type="match status" value="2"/>
</dbReference>
<keyword evidence="2 4" id="KW-0560">Oxidoreductase</keyword>
<dbReference type="InterPro" id="IPR029753">
    <property type="entry name" value="D-isomer_DH_CS"/>
</dbReference>
<dbReference type="SUPFAM" id="SSF51735">
    <property type="entry name" value="NAD(P)-binding Rossmann-fold domains"/>
    <property type="match status" value="1"/>
</dbReference>
<gene>
    <name evidence="7" type="ORF">HNQ39_000800</name>
</gene>
<accession>A0A7W9W4Y4</accession>
<dbReference type="PROSITE" id="PS00065">
    <property type="entry name" value="D_2_HYDROXYACID_DH_1"/>
    <property type="match status" value="1"/>
</dbReference>
<evidence type="ECO:0000256" key="4">
    <source>
        <dbReference type="RuleBase" id="RU003719"/>
    </source>
</evidence>
<dbReference type="SUPFAM" id="SSF52283">
    <property type="entry name" value="Formate/glycerate dehydrogenase catalytic domain-like"/>
    <property type="match status" value="1"/>
</dbReference>
<feature type="domain" description="D-isomer specific 2-hydroxyacid dehydrogenase catalytic" evidence="5">
    <location>
        <begin position="27"/>
        <end position="306"/>
    </location>
</feature>
<dbReference type="InterPro" id="IPR058205">
    <property type="entry name" value="D-LDH-like"/>
</dbReference>
<dbReference type="Proteomes" id="UP000520814">
    <property type="component" value="Unassembled WGS sequence"/>
</dbReference>
<name>A0A7W9W4Y4_ARMRO</name>